<keyword evidence="1" id="KW-0496">Mitochondrion</keyword>
<gene>
    <name evidence="1" type="ORF">AEK19_MT0710</name>
</gene>
<geneLocation type="mitochondrion" evidence="1"/>
<evidence type="ECO:0000313" key="1">
    <source>
        <dbReference type="EMBL" id="ART30956.1"/>
    </source>
</evidence>
<protein>
    <submittedName>
        <fullName evidence="1">Uncharacterized protein</fullName>
    </submittedName>
</protein>
<proteinExistence type="predicted"/>
<name>A0A1Y0B0H6_9LAMI</name>
<reference evidence="1" key="1">
    <citation type="submission" date="2017-03" db="EMBL/GenBank/DDBJ databases">
        <title>The mitochondrial genome of the carnivorous plant Utricularia reniformis (Lentibulariaceae): structure, comparative analysis and evolutionary landmarks.</title>
        <authorList>
            <person name="Silva S.R."/>
            <person name="Alvarenga D.O."/>
            <person name="Michael T.P."/>
            <person name="Miranda V.F.O."/>
            <person name="Varani A.M."/>
        </authorList>
    </citation>
    <scope>NUCLEOTIDE SEQUENCE</scope>
</reference>
<accession>A0A1Y0B0H6</accession>
<sequence length="43" mass="4701">MEGQVIKSVPVWGPSEKEENLALIDSPKADEMLSPDSLLGYLN</sequence>
<dbReference type="AlphaFoldDB" id="A0A1Y0B0H6"/>
<organism evidence="1">
    <name type="scientific">Utricularia reniformis</name>
    <dbReference type="NCBI Taxonomy" id="192314"/>
    <lineage>
        <taxon>Eukaryota</taxon>
        <taxon>Viridiplantae</taxon>
        <taxon>Streptophyta</taxon>
        <taxon>Embryophyta</taxon>
        <taxon>Tracheophyta</taxon>
        <taxon>Spermatophyta</taxon>
        <taxon>Magnoliopsida</taxon>
        <taxon>eudicotyledons</taxon>
        <taxon>Gunneridae</taxon>
        <taxon>Pentapetalae</taxon>
        <taxon>asterids</taxon>
        <taxon>lamiids</taxon>
        <taxon>Lamiales</taxon>
        <taxon>Lentibulariaceae</taxon>
        <taxon>Utricularia</taxon>
    </lineage>
</organism>
<dbReference type="EMBL" id="KY774314">
    <property type="protein sequence ID" value="ART30956.1"/>
    <property type="molecule type" value="Genomic_DNA"/>
</dbReference>